<dbReference type="Proteomes" id="UP000682733">
    <property type="component" value="Unassembled WGS sequence"/>
</dbReference>
<evidence type="ECO:0008006" key="3">
    <source>
        <dbReference type="Google" id="ProtNLM"/>
    </source>
</evidence>
<dbReference type="EMBL" id="CAJOBA010014748">
    <property type="protein sequence ID" value="CAF3885080.1"/>
    <property type="molecule type" value="Genomic_DNA"/>
</dbReference>
<protein>
    <recommendedName>
        <fullName evidence="3">MULE transposase domain-containing protein</fullName>
    </recommendedName>
</protein>
<reference evidence="1" key="1">
    <citation type="submission" date="2021-02" db="EMBL/GenBank/DDBJ databases">
        <authorList>
            <person name="Nowell W R."/>
        </authorList>
    </citation>
    <scope>NUCLEOTIDE SEQUENCE</scope>
</reference>
<feature type="non-terminal residue" evidence="1">
    <location>
        <position position="94"/>
    </location>
</feature>
<name>A0A8S2L5K9_9BILA</name>
<accession>A0A8S2L5K9</accession>
<organism evidence="1 2">
    <name type="scientific">Didymodactylos carnosus</name>
    <dbReference type="NCBI Taxonomy" id="1234261"/>
    <lineage>
        <taxon>Eukaryota</taxon>
        <taxon>Metazoa</taxon>
        <taxon>Spiralia</taxon>
        <taxon>Gnathifera</taxon>
        <taxon>Rotifera</taxon>
        <taxon>Eurotatoria</taxon>
        <taxon>Bdelloidea</taxon>
        <taxon>Philodinida</taxon>
        <taxon>Philodinidae</taxon>
        <taxon>Didymodactylos</taxon>
    </lineage>
</organism>
<dbReference type="AlphaFoldDB" id="A0A8S2L5K9"/>
<sequence>MNSFSKTFPTAVIKGGQFHFAQSIWKKVKKYNLVQLGKEEETRRELANILALPLIPPNRIDEAFSDIVENISNISPRFLKLTDYILKTYVENPR</sequence>
<evidence type="ECO:0000313" key="1">
    <source>
        <dbReference type="EMBL" id="CAF3885080.1"/>
    </source>
</evidence>
<comment type="caution">
    <text evidence="1">The sequence shown here is derived from an EMBL/GenBank/DDBJ whole genome shotgun (WGS) entry which is preliminary data.</text>
</comment>
<proteinExistence type="predicted"/>
<gene>
    <name evidence="1" type="ORF">TMI583_LOCUS20137</name>
</gene>
<evidence type="ECO:0000313" key="2">
    <source>
        <dbReference type="Proteomes" id="UP000682733"/>
    </source>
</evidence>